<feature type="binding site" evidence="8">
    <location>
        <begin position="263"/>
        <end position="264"/>
    </location>
    <ligand>
        <name>substrate</name>
    </ligand>
</feature>
<name>L8GM84_ACACF</name>
<dbReference type="RefSeq" id="XP_004336178.1">
    <property type="nucleotide sequence ID" value="XM_004336130.1"/>
</dbReference>
<evidence type="ECO:0000256" key="10">
    <source>
        <dbReference type="RuleBase" id="RU000437"/>
    </source>
</evidence>
<dbReference type="PIRSF" id="PIRSF000114">
    <property type="entry name" value="Glycerol-3-P_dh"/>
    <property type="match status" value="1"/>
</dbReference>
<comment type="catalytic activity">
    <reaction evidence="4 11">
        <text>sn-glycerol 3-phosphate + NAD(+) = dihydroxyacetone phosphate + NADH + H(+)</text>
        <dbReference type="Rhea" id="RHEA:11092"/>
        <dbReference type="ChEBI" id="CHEBI:15378"/>
        <dbReference type="ChEBI" id="CHEBI:57540"/>
        <dbReference type="ChEBI" id="CHEBI:57597"/>
        <dbReference type="ChEBI" id="CHEBI:57642"/>
        <dbReference type="ChEBI" id="CHEBI:57945"/>
        <dbReference type="EC" id="1.1.1.8"/>
    </reaction>
</comment>
<dbReference type="InterPro" id="IPR006168">
    <property type="entry name" value="G3P_DH_NAD-dep"/>
</dbReference>
<feature type="binding site" evidence="9">
    <location>
        <position position="263"/>
    </location>
    <ligand>
        <name>NAD(+)</name>
        <dbReference type="ChEBI" id="CHEBI:57540"/>
    </ligand>
</feature>
<dbReference type="GO" id="GO:0020015">
    <property type="term" value="C:glycosome"/>
    <property type="evidence" value="ECO:0007669"/>
    <property type="project" value="UniProtKB-SubCell"/>
</dbReference>
<dbReference type="NCBIfam" id="NF000940">
    <property type="entry name" value="PRK00094.1-2"/>
    <property type="match status" value="1"/>
</dbReference>
<dbReference type="HAMAP" id="MF_00394">
    <property type="entry name" value="NAD_Glyc3P_dehydrog"/>
    <property type="match status" value="1"/>
</dbReference>
<dbReference type="EMBL" id="KB008070">
    <property type="protein sequence ID" value="ELR14165.1"/>
    <property type="molecule type" value="Genomic_DNA"/>
</dbReference>
<evidence type="ECO:0000256" key="3">
    <source>
        <dbReference type="ARBA" id="ARBA00023027"/>
    </source>
</evidence>
<evidence type="ECO:0000256" key="9">
    <source>
        <dbReference type="PIRSR" id="PIRSR000114-3"/>
    </source>
</evidence>
<feature type="binding site" evidence="8">
    <location>
        <position position="115"/>
    </location>
    <ligand>
        <name>substrate</name>
    </ligand>
</feature>
<comment type="similarity">
    <text evidence="1 10">Belongs to the NAD-dependent glycerol-3-phosphate dehydrogenase family.</text>
</comment>
<feature type="domain" description="Glycerol-3-phosphate dehydrogenase NAD-dependent C-terminal" evidence="13">
    <location>
        <begin position="188"/>
        <end position="328"/>
    </location>
</feature>
<evidence type="ECO:0000256" key="2">
    <source>
        <dbReference type="ARBA" id="ARBA00023002"/>
    </source>
</evidence>
<dbReference type="GO" id="GO:0046168">
    <property type="term" value="P:glycerol-3-phosphate catabolic process"/>
    <property type="evidence" value="ECO:0007669"/>
    <property type="project" value="UniProtKB-UniRule"/>
</dbReference>
<dbReference type="Gene3D" id="3.40.50.720">
    <property type="entry name" value="NAD(P)-binding Rossmann-like Domain"/>
    <property type="match status" value="1"/>
</dbReference>
<dbReference type="STRING" id="1257118.L8GM84"/>
<dbReference type="InterPro" id="IPR011128">
    <property type="entry name" value="G3P_DH_NAD-dep_N"/>
</dbReference>
<dbReference type="VEuPathDB" id="AmoebaDB:ACA1_131580"/>
<feature type="binding site" evidence="9">
    <location>
        <position position="148"/>
    </location>
    <ligand>
        <name>NAD(+)</name>
        <dbReference type="ChEBI" id="CHEBI:57540"/>
    </ligand>
</feature>
<dbReference type="InterPro" id="IPR008927">
    <property type="entry name" value="6-PGluconate_DH-like_C_sf"/>
</dbReference>
<keyword evidence="3 9" id="KW-0520">NAD</keyword>
<dbReference type="PANTHER" id="PTHR11728">
    <property type="entry name" value="GLYCEROL-3-PHOSPHATE DEHYDROGENASE"/>
    <property type="match status" value="1"/>
</dbReference>
<protein>
    <recommendedName>
        <fullName evidence="11">Glycerol-3-phosphate dehydrogenase [NAD(+)]</fullName>
        <ecNumber evidence="11">1.1.1.8</ecNumber>
    </recommendedName>
</protein>
<comment type="subcellular location">
    <subcellularLocation>
        <location evidence="5">Glycosome</location>
    </subcellularLocation>
</comment>
<evidence type="ECO:0000259" key="12">
    <source>
        <dbReference type="Pfam" id="PF01210"/>
    </source>
</evidence>
<dbReference type="OMA" id="NIYTPIA"/>
<dbReference type="PRINTS" id="PR00077">
    <property type="entry name" value="GPDHDRGNASE"/>
</dbReference>
<dbReference type="GO" id="GO:0005829">
    <property type="term" value="C:cytosol"/>
    <property type="evidence" value="ECO:0007669"/>
    <property type="project" value="TreeGrafter"/>
</dbReference>
<dbReference type="PANTHER" id="PTHR11728:SF1">
    <property type="entry name" value="GLYCEROL-3-PHOSPHATE DEHYDROGENASE [NAD(+)] 2, CHLOROPLASTIC"/>
    <property type="match status" value="1"/>
</dbReference>
<dbReference type="GO" id="GO:0141152">
    <property type="term" value="F:glycerol-3-phosphate dehydrogenase (NAD+) activity"/>
    <property type="evidence" value="ECO:0007669"/>
    <property type="project" value="UniProtKB-UniRule"/>
</dbReference>
<dbReference type="Pfam" id="PF07479">
    <property type="entry name" value="NAD_Gly3P_dh_C"/>
    <property type="match status" value="1"/>
</dbReference>
<gene>
    <name evidence="14" type="ORF">ACA1_131580</name>
</gene>
<accession>L8GM84</accession>
<evidence type="ECO:0000256" key="7">
    <source>
        <dbReference type="PIRSR" id="PIRSR000114-1"/>
    </source>
</evidence>
<dbReference type="GO" id="GO:0051287">
    <property type="term" value="F:NAD binding"/>
    <property type="evidence" value="ECO:0007669"/>
    <property type="project" value="UniProtKB-UniRule"/>
</dbReference>
<organism evidence="14 15">
    <name type="scientific">Acanthamoeba castellanii (strain ATCC 30010 / Neff)</name>
    <dbReference type="NCBI Taxonomy" id="1257118"/>
    <lineage>
        <taxon>Eukaryota</taxon>
        <taxon>Amoebozoa</taxon>
        <taxon>Discosea</taxon>
        <taxon>Longamoebia</taxon>
        <taxon>Centramoebida</taxon>
        <taxon>Acanthamoebidae</taxon>
        <taxon>Acanthamoeba</taxon>
    </lineage>
</organism>
<sequence>MEGGKEAMEQADIVVFGGGSFATALAYVLSKNHHTVTLLTRNEAVAQSINEQHRNPKYLSAFTLPPNVRASTRAEDVVPQARYIVHAVPVQASREYLQRLAPLIAPDTPIISSSKGLHTESLRYMSDIVPEALGRNQPMAFISGPSFAKELMQDVPTAVVVASVDSVTRERVQRLFASPSFRVYTTDDVVGVEIGGALKNVFAIAAGMSEGLGLGTNTLAALVTRGCSEMTRLAVKMGARPDTVSGLSGIGDLMLTCFGSLSRNRTVGKRLGSGESLESILATMEEVAEGVATTPAACKLAEQYGLDLPIIKAVAAILRGDLQAREAVLHLMTLPLSDEKTW</sequence>
<dbReference type="SUPFAM" id="SSF51735">
    <property type="entry name" value="NAD(P)-binding Rossmann-fold domains"/>
    <property type="match status" value="1"/>
</dbReference>
<keyword evidence="6" id="KW-0327">Glycosome</keyword>
<keyword evidence="2 10" id="KW-0560">Oxidoreductase</keyword>
<dbReference type="OrthoDB" id="10263760at2759"/>
<evidence type="ECO:0000256" key="5">
    <source>
        <dbReference type="ARBA" id="ARBA00060503"/>
    </source>
</evidence>
<evidence type="ECO:0000256" key="4">
    <source>
        <dbReference type="ARBA" id="ARBA00048683"/>
    </source>
</evidence>
<dbReference type="Proteomes" id="UP000011083">
    <property type="component" value="Unassembled WGS sequence"/>
</dbReference>
<dbReference type="GeneID" id="14914755"/>
<dbReference type="KEGG" id="acan:ACA1_131580"/>
<dbReference type="GO" id="GO:0005975">
    <property type="term" value="P:carbohydrate metabolic process"/>
    <property type="evidence" value="ECO:0007669"/>
    <property type="project" value="InterPro"/>
</dbReference>
<dbReference type="EC" id="1.1.1.8" evidence="11"/>
<reference evidence="14 15" key="1">
    <citation type="journal article" date="2013" name="Genome Biol.">
        <title>Genome of Acanthamoeba castellanii highlights extensive lateral gene transfer and early evolution of tyrosine kinase signaling.</title>
        <authorList>
            <person name="Clarke M."/>
            <person name="Lohan A.J."/>
            <person name="Liu B."/>
            <person name="Lagkouvardos I."/>
            <person name="Roy S."/>
            <person name="Zafar N."/>
            <person name="Bertelli C."/>
            <person name="Schilde C."/>
            <person name="Kianianmomeni A."/>
            <person name="Burglin T.R."/>
            <person name="Frech C."/>
            <person name="Turcotte B."/>
            <person name="Kopec K.O."/>
            <person name="Synnott J.M."/>
            <person name="Choo C."/>
            <person name="Paponov I."/>
            <person name="Finkler A."/>
            <person name="Soon Heng Tan C."/>
            <person name="Hutchins A.P."/>
            <person name="Weinmeier T."/>
            <person name="Rattei T."/>
            <person name="Chu J.S."/>
            <person name="Gimenez G."/>
            <person name="Irimia M."/>
            <person name="Rigden D.J."/>
            <person name="Fitzpatrick D.A."/>
            <person name="Lorenzo-Morales J."/>
            <person name="Bateman A."/>
            <person name="Chiu C.H."/>
            <person name="Tang P."/>
            <person name="Hegemann P."/>
            <person name="Fromm H."/>
            <person name="Raoult D."/>
            <person name="Greub G."/>
            <person name="Miranda-Saavedra D."/>
            <person name="Chen N."/>
            <person name="Nash P."/>
            <person name="Ginger M.L."/>
            <person name="Horn M."/>
            <person name="Schaap P."/>
            <person name="Caler L."/>
            <person name="Loftus B."/>
        </authorList>
    </citation>
    <scope>NUCLEOTIDE SEQUENCE [LARGE SCALE GENOMIC DNA]</scope>
    <source>
        <strain evidence="14 15">Neff</strain>
    </source>
</reference>
<evidence type="ECO:0000259" key="13">
    <source>
        <dbReference type="Pfam" id="PF07479"/>
    </source>
</evidence>
<dbReference type="Gene3D" id="1.10.1040.10">
    <property type="entry name" value="N-(1-d-carboxylethyl)-l-norvaline Dehydrogenase, domain 2"/>
    <property type="match status" value="1"/>
</dbReference>
<feature type="domain" description="Glycerol-3-phosphate dehydrogenase NAD-dependent N-terminal" evidence="12">
    <location>
        <begin position="13"/>
        <end position="165"/>
    </location>
</feature>
<dbReference type="InterPro" id="IPR006109">
    <property type="entry name" value="G3P_DH_NAD-dep_C"/>
</dbReference>
<dbReference type="InterPro" id="IPR013328">
    <property type="entry name" value="6PGD_dom2"/>
</dbReference>
<dbReference type="Pfam" id="PF01210">
    <property type="entry name" value="NAD_Gly3P_dh_N"/>
    <property type="match status" value="1"/>
</dbReference>
<feature type="active site" description="Proton acceptor" evidence="7">
    <location>
        <position position="199"/>
    </location>
</feature>
<keyword evidence="15" id="KW-1185">Reference proteome</keyword>
<dbReference type="FunFam" id="1.10.1040.10:FF:000001">
    <property type="entry name" value="Glycerol-3-phosphate dehydrogenase [NAD(P)+]"/>
    <property type="match status" value="1"/>
</dbReference>
<evidence type="ECO:0000256" key="8">
    <source>
        <dbReference type="PIRSR" id="PIRSR000114-2"/>
    </source>
</evidence>
<dbReference type="InterPro" id="IPR036291">
    <property type="entry name" value="NAD(P)-bd_dom_sf"/>
</dbReference>
<dbReference type="AlphaFoldDB" id="L8GM84"/>
<dbReference type="SUPFAM" id="SSF48179">
    <property type="entry name" value="6-phosphogluconate dehydrogenase C-terminal domain-like"/>
    <property type="match status" value="1"/>
</dbReference>
<evidence type="ECO:0000256" key="11">
    <source>
        <dbReference type="RuleBase" id="RU361243"/>
    </source>
</evidence>
<dbReference type="PROSITE" id="PS00957">
    <property type="entry name" value="NAD_G3PDH"/>
    <property type="match status" value="1"/>
</dbReference>
<dbReference type="FunFam" id="3.40.50.720:FF:000019">
    <property type="entry name" value="Glycerol-3-phosphate dehydrogenase [NAD(P)+]"/>
    <property type="match status" value="1"/>
</dbReference>
<evidence type="ECO:0000256" key="6">
    <source>
        <dbReference type="ARBA" id="ARBA00084116"/>
    </source>
</evidence>
<evidence type="ECO:0000256" key="1">
    <source>
        <dbReference type="ARBA" id="ARBA00011009"/>
    </source>
</evidence>
<evidence type="ECO:0000313" key="15">
    <source>
        <dbReference type="Proteomes" id="UP000011083"/>
    </source>
</evidence>
<proteinExistence type="inferred from homology"/>
<dbReference type="NCBIfam" id="NF000942">
    <property type="entry name" value="PRK00094.1-4"/>
    <property type="match status" value="1"/>
</dbReference>
<evidence type="ECO:0000313" key="14">
    <source>
        <dbReference type="EMBL" id="ELR14165.1"/>
    </source>
</evidence>